<name>A0ABP1Q7T7_9HEXA</name>
<accession>A0ABP1Q7T7</accession>
<dbReference type="EMBL" id="CAXLJM020000025">
    <property type="protein sequence ID" value="CAL8092487.1"/>
    <property type="molecule type" value="Genomic_DNA"/>
</dbReference>
<proteinExistence type="predicted"/>
<evidence type="ECO:0000313" key="3">
    <source>
        <dbReference type="EMBL" id="CAL8092487.1"/>
    </source>
</evidence>
<evidence type="ECO:0000256" key="2">
    <source>
        <dbReference type="SAM" id="Phobius"/>
    </source>
</evidence>
<feature type="transmembrane region" description="Helical" evidence="2">
    <location>
        <begin position="298"/>
        <end position="318"/>
    </location>
</feature>
<evidence type="ECO:0000256" key="1">
    <source>
        <dbReference type="SAM" id="MobiDB-lite"/>
    </source>
</evidence>
<evidence type="ECO:0000313" key="4">
    <source>
        <dbReference type="Proteomes" id="UP001642540"/>
    </source>
</evidence>
<evidence type="ECO:0008006" key="5">
    <source>
        <dbReference type="Google" id="ProtNLM"/>
    </source>
</evidence>
<organism evidence="3 4">
    <name type="scientific">Orchesella dallaii</name>
    <dbReference type="NCBI Taxonomy" id="48710"/>
    <lineage>
        <taxon>Eukaryota</taxon>
        <taxon>Metazoa</taxon>
        <taxon>Ecdysozoa</taxon>
        <taxon>Arthropoda</taxon>
        <taxon>Hexapoda</taxon>
        <taxon>Collembola</taxon>
        <taxon>Entomobryomorpha</taxon>
        <taxon>Entomobryoidea</taxon>
        <taxon>Orchesellidae</taxon>
        <taxon>Orchesellinae</taxon>
        <taxon>Orchesella</taxon>
    </lineage>
</organism>
<comment type="caution">
    <text evidence="3">The sequence shown here is derived from an EMBL/GenBank/DDBJ whole genome shotgun (WGS) entry which is preliminary data.</text>
</comment>
<protein>
    <recommendedName>
        <fullName evidence="5">BZIP domain-containing protein</fullName>
    </recommendedName>
</protein>
<reference evidence="3 4" key="1">
    <citation type="submission" date="2024-08" db="EMBL/GenBank/DDBJ databases">
        <authorList>
            <person name="Cucini C."/>
            <person name="Frati F."/>
        </authorList>
    </citation>
    <scope>NUCLEOTIDE SEQUENCE [LARGE SCALE GENOMIC DNA]</scope>
</reference>
<keyword evidence="2" id="KW-0472">Membrane</keyword>
<feature type="compositionally biased region" description="Basic and acidic residues" evidence="1">
    <location>
        <begin position="460"/>
        <end position="490"/>
    </location>
</feature>
<feature type="transmembrane region" description="Helical" evidence="2">
    <location>
        <begin position="149"/>
        <end position="170"/>
    </location>
</feature>
<feature type="region of interest" description="Disordered" evidence="1">
    <location>
        <begin position="446"/>
        <end position="534"/>
    </location>
</feature>
<feature type="compositionally biased region" description="Polar residues" evidence="1">
    <location>
        <begin position="521"/>
        <end position="531"/>
    </location>
</feature>
<feature type="transmembrane region" description="Helical" evidence="2">
    <location>
        <begin position="96"/>
        <end position="118"/>
    </location>
</feature>
<gene>
    <name evidence="3" type="ORF">ODALV1_LOCUS8235</name>
</gene>
<sequence length="601" mass="70494">MSPQSVSQSSEHSVENVGVDGTESKSADYHFIHLHFTIGYYSLVAPFRPVFDSQMGRYKIYSTRIQKAMIWSTVCIDRLTRLRQSWIKLQVNSAVYYFKLVSANIFFCRMFLFGWTLFTKFSVFEELLERIRNTSLVLPKRLGKRSQEWKFVVILHIITLLFALTAPIFGNDSSPGRNCWDIYPLIRWYAAQGRKTFFLDAYASSSNSTTDGELTTGDILLSIVEVVIRYADSLTLHYMVITLFNAYPLTMWSAAKRFESFILSLRYPWSNAKDAKRKIETQNMIWDMYHELKYLSNVLNSLWSTIIFLAAGDMMLWLAVDMDWGLRASNWYDRARTIFIWSNIFIGMILAAEIIRKMQWVKMWLLDYHNLQQYWESREKLELITRELHSHPIGIGSPGFFQIDYPMLGQSYLCKDESDDWMSTTALYPCVNPETLELNQEQSLIKEDIPLSPPETPNQKIKEEQNEMHKRSRKQDLRSTLRKSLDEKIPLYEMNPEDPTLTPSEKKKILKAKKSRDYRISKSNSHHQTQMKLKHKQLELDNLKRKNDQLAEEIMQLKAIILEHLGSNVDLDQFLVLPEEEELDSGEKFFDVCEHQNDQKL</sequence>
<keyword evidence="2" id="KW-0812">Transmembrane</keyword>
<feature type="transmembrane region" description="Helical" evidence="2">
    <location>
        <begin position="338"/>
        <end position="355"/>
    </location>
</feature>
<dbReference type="Proteomes" id="UP001642540">
    <property type="component" value="Unassembled WGS sequence"/>
</dbReference>
<keyword evidence="2" id="KW-1133">Transmembrane helix</keyword>
<keyword evidence="4" id="KW-1185">Reference proteome</keyword>